<dbReference type="Gene3D" id="3.40.190.150">
    <property type="entry name" value="Bordetella uptake gene, domain 1"/>
    <property type="match status" value="1"/>
</dbReference>
<proteinExistence type="inferred from homology"/>
<dbReference type="AlphaFoldDB" id="A0A8J2Z9N0"/>
<dbReference type="PANTHER" id="PTHR42928">
    <property type="entry name" value="TRICARBOXYLATE-BINDING PROTEIN"/>
    <property type="match status" value="1"/>
</dbReference>
<protein>
    <submittedName>
        <fullName evidence="3">MFS transporter</fullName>
    </submittedName>
</protein>
<dbReference type="PIRSF" id="PIRSF017082">
    <property type="entry name" value="YflP"/>
    <property type="match status" value="1"/>
</dbReference>
<keyword evidence="2" id="KW-0732">Signal</keyword>
<name>A0A8J2Z9N0_9PROT</name>
<evidence type="ECO:0000313" key="3">
    <source>
        <dbReference type="EMBL" id="GGG22836.1"/>
    </source>
</evidence>
<evidence type="ECO:0000256" key="1">
    <source>
        <dbReference type="ARBA" id="ARBA00006987"/>
    </source>
</evidence>
<comment type="caution">
    <text evidence="3">The sequence shown here is derived from an EMBL/GenBank/DDBJ whole genome shotgun (WGS) entry which is preliminary data.</text>
</comment>
<organism evidence="3 4">
    <name type="scientific">Caldovatus sediminis</name>
    <dbReference type="NCBI Taxonomy" id="2041189"/>
    <lineage>
        <taxon>Bacteria</taxon>
        <taxon>Pseudomonadati</taxon>
        <taxon>Pseudomonadota</taxon>
        <taxon>Alphaproteobacteria</taxon>
        <taxon>Acetobacterales</taxon>
        <taxon>Roseomonadaceae</taxon>
        <taxon>Caldovatus</taxon>
    </lineage>
</organism>
<reference evidence="3 4" key="1">
    <citation type="journal article" date="2014" name="Int. J. Syst. Evol. Microbiol.">
        <title>Complete genome sequence of Corynebacterium casei LMG S-19264T (=DSM 44701T), isolated from a smear-ripened cheese.</title>
        <authorList>
            <consortium name="US DOE Joint Genome Institute (JGI-PGF)"/>
            <person name="Walter F."/>
            <person name="Albersmeier A."/>
            <person name="Kalinowski J."/>
            <person name="Ruckert C."/>
        </authorList>
    </citation>
    <scope>NUCLEOTIDE SEQUENCE [LARGE SCALE GENOMIC DNA]</scope>
    <source>
        <strain evidence="3 4">CGMCC 1.16330</strain>
    </source>
</reference>
<keyword evidence="4" id="KW-1185">Reference proteome</keyword>
<gene>
    <name evidence="3" type="ORF">GCM10010964_08680</name>
</gene>
<evidence type="ECO:0000313" key="4">
    <source>
        <dbReference type="Proteomes" id="UP000597507"/>
    </source>
</evidence>
<dbReference type="CDD" id="cd13578">
    <property type="entry name" value="PBP2_Bug27"/>
    <property type="match status" value="1"/>
</dbReference>
<dbReference type="RefSeq" id="WP_188898772.1">
    <property type="nucleotide sequence ID" value="NZ_BMKS01000002.1"/>
</dbReference>
<dbReference type="PANTHER" id="PTHR42928:SF5">
    <property type="entry name" value="BLR1237 PROTEIN"/>
    <property type="match status" value="1"/>
</dbReference>
<dbReference type="Proteomes" id="UP000597507">
    <property type="component" value="Unassembled WGS sequence"/>
</dbReference>
<dbReference type="SUPFAM" id="SSF53850">
    <property type="entry name" value="Periplasmic binding protein-like II"/>
    <property type="match status" value="1"/>
</dbReference>
<comment type="similarity">
    <text evidence="1">Belongs to the UPF0065 (bug) family.</text>
</comment>
<accession>A0A8J2Z9N0</accession>
<dbReference type="Pfam" id="PF03401">
    <property type="entry name" value="TctC"/>
    <property type="match status" value="1"/>
</dbReference>
<evidence type="ECO:0000256" key="2">
    <source>
        <dbReference type="SAM" id="SignalP"/>
    </source>
</evidence>
<sequence>MGFTPTRRAALAAAVAALAAPRPSAAQSGDYPNRPVRIIVPFPPGQAADLLTRLVADELSRRWPQRVVVENRGGGAGAPGVEAGARAAPDGYTLTTATSGTFGINPSVLPRLPYDPEKDFAAISGVAIVPLIVICHPSFAARTIGELAEQARARPGAIDVASAGPATSQHLSAELLQLRTGLRFNIVHYRGSGPAVTDLVAGNIPVMFDSVASALPHIRAGRARPLAVTTAQRVPQLPDVPTLAETLAPGYESVGWTGLAAPAGTPPEIVRRINADVVAILREPAVVARMAEMVTIPQPTTPEEYAAFIRNEIAKWREVVRAANVRLEG</sequence>
<feature type="signal peptide" evidence="2">
    <location>
        <begin position="1"/>
        <end position="26"/>
    </location>
</feature>
<feature type="chain" id="PRO_5035173937" evidence="2">
    <location>
        <begin position="27"/>
        <end position="329"/>
    </location>
</feature>
<dbReference type="Gene3D" id="3.40.190.10">
    <property type="entry name" value="Periplasmic binding protein-like II"/>
    <property type="match status" value="1"/>
</dbReference>
<dbReference type="EMBL" id="BMKS01000002">
    <property type="protein sequence ID" value="GGG22836.1"/>
    <property type="molecule type" value="Genomic_DNA"/>
</dbReference>
<dbReference type="InterPro" id="IPR005064">
    <property type="entry name" value="BUG"/>
</dbReference>
<dbReference type="InterPro" id="IPR042100">
    <property type="entry name" value="Bug_dom1"/>
</dbReference>